<dbReference type="InterPro" id="IPR029032">
    <property type="entry name" value="AhpD-like"/>
</dbReference>
<protein>
    <submittedName>
        <fullName evidence="3">3-oxoadipate enol-lactonase</fullName>
    </submittedName>
</protein>
<dbReference type="Pfam" id="PF00561">
    <property type="entry name" value="Abhydrolase_1"/>
    <property type="match status" value="1"/>
</dbReference>
<dbReference type="Gene3D" id="1.20.1290.10">
    <property type="entry name" value="AhpD-like"/>
    <property type="match status" value="1"/>
</dbReference>
<dbReference type="EMBL" id="BOMV01000055">
    <property type="protein sequence ID" value="GIE97097.1"/>
    <property type="molecule type" value="Genomic_DNA"/>
</dbReference>
<keyword evidence="4" id="KW-1185">Reference proteome</keyword>
<dbReference type="PANTHER" id="PTHR33570:SF2">
    <property type="entry name" value="CARBOXYMUCONOLACTONE DECARBOXYLASE-LIKE DOMAIN-CONTAINING PROTEIN"/>
    <property type="match status" value="1"/>
</dbReference>
<gene>
    <name evidence="3" type="ORF">Ari01nite_45620</name>
</gene>
<dbReference type="InterPro" id="IPR000073">
    <property type="entry name" value="AB_hydrolase_1"/>
</dbReference>
<dbReference type="PANTHER" id="PTHR33570">
    <property type="entry name" value="4-CARBOXYMUCONOLACTONE DECARBOXYLASE FAMILY PROTEIN"/>
    <property type="match status" value="1"/>
</dbReference>
<evidence type="ECO:0000313" key="3">
    <source>
        <dbReference type="EMBL" id="GIE97097.1"/>
    </source>
</evidence>
<dbReference type="SUPFAM" id="SSF69118">
    <property type="entry name" value="AhpD-like"/>
    <property type="match status" value="1"/>
</dbReference>
<evidence type="ECO:0000259" key="1">
    <source>
        <dbReference type="Pfam" id="PF00561"/>
    </source>
</evidence>
<dbReference type="NCBIfam" id="TIGR02425">
    <property type="entry name" value="decarb_PcaC"/>
    <property type="match status" value="1"/>
</dbReference>
<dbReference type="InterPro" id="IPR052512">
    <property type="entry name" value="4CMD/NDH-1_regulator"/>
</dbReference>
<dbReference type="AlphaFoldDB" id="A0A919K0S4"/>
<dbReference type="GO" id="GO:0051920">
    <property type="term" value="F:peroxiredoxin activity"/>
    <property type="evidence" value="ECO:0007669"/>
    <property type="project" value="InterPro"/>
</dbReference>
<dbReference type="Pfam" id="PF02627">
    <property type="entry name" value="CMD"/>
    <property type="match status" value="1"/>
</dbReference>
<dbReference type="SUPFAM" id="SSF53474">
    <property type="entry name" value="alpha/beta-Hydrolases"/>
    <property type="match status" value="1"/>
</dbReference>
<sequence>MLTAVPLVDAPDRPLLLLGPSLGTSAEALWRRCAGKLRGRYHVVGWDLPGHGRSGPAPAAFGIPGLARGVLELADRIRPGEPFRYAGDSVGGAVGLQLLLDAPDRVTSAVLLCTGAKIGESGGWRQRAETVRADGTQAVVAGSIQRWFAPGFPDREPAVTAALLAALRAADPESYALVCEALATFDVRHRLGEITQPVLAVAGAADQPAPPAGLALIAEGVREGRLVVLDGVAHLAPAESPDEVAALLDEHFRDDAGPRTVDQVREAGMAVRRQVLGDAHVDRAVAGTTPFTRDFQELITAYAWGEIWTRPGLDRRSRSMITLTALVALGHHEELAMHVRAARTNGLTDDEIKEVLLQTAVYCGVPAANTAFRIAQRVLDGDR</sequence>
<dbReference type="InterPro" id="IPR029058">
    <property type="entry name" value="AB_hydrolase_fold"/>
</dbReference>
<dbReference type="Gene3D" id="3.40.50.1820">
    <property type="entry name" value="alpha/beta hydrolase"/>
    <property type="match status" value="1"/>
</dbReference>
<organism evidence="3 4">
    <name type="scientific">Paractinoplanes rishiriensis</name>
    <dbReference type="NCBI Taxonomy" id="1050105"/>
    <lineage>
        <taxon>Bacteria</taxon>
        <taxon>Bacillati</taxon>
        <taxon>Actinomycetota</taxon>
        <taxon>Actinomycetes</taxon>
        <taxon>Micromonosporales</taxon>
        <taxon>Micromonosporaceae</taxon>
        <taxon>Paractinoplanes</taxon>
    </lineage>
</organism>
<dbReference type="InterPro" id="IPR012788">
    <property type="entry name" value="Decarb_PcaC"/>
</dbReference>
<comment type="caution">
    <text evidence="3">The sequence shown here is derived from an EMBL/GenBank/DDBJ whole genome shotgun (WGS) entry which is preliminary data.</text>
</comment>
<dbReference type="PRINTS" id="PR00111">
    <property type="entry name" value="ABHYDROLASE"/>
</dbReference>
<evidence type="ECO:0000259" key="2">
    <source>
        <dbReference type="Pfam" id="PF02627"/>
    </source>
</evidence>
<reference evidence="3" key="1">
    <citation type="submission" date="2021-01" db="EMBL/GenBank/DDBJ databases">
        <title>Whole genome shotgun sequence of Actinoplanes rishiriensis NBRC 108556.</title>
        <authorList>
            <person name="Komaki H."/>
            <person name="Tamura T."/>
        </authorList>
    </citation>
    <scope>NUCLEOTIDE SEQUENCE</scope>
    <source>
        <strain evidence="3">NBRC 108556</strain>
    </source>
</reference>
<accession>A0A919K0S4</accession>
<proteinExistence type="predicted"/>
<dbReference type="InterPro" id="IPR003779">
    <property type="entry name" value="CMD-like"/>
</dbReference>
<feature type="domain" description="AB hydrolase-1" evidence="1">
    <location>
        <begin position="16"/>
        <end position="239"/>
    </location>
</feature>
<dbReference type="Proteomes" id="UP000636960">
    <property type="component" value="Unassembled WGS sequence"/>
</dbReference>
<name>A0A919K0S4_9ACTN</name>
<feature type="domain" description="Carboxymuconolactone decarboxylase-like" evidence="2">
    <location>
        <begin position="294"/>
        <end position="376"/>
    </location>
</feature>
<evidence type="ECO:0000313" key="4">
    <source>
        <dbReference type="Proteomes" id="UP000636960"/>
    </source>
</evidence>